<evidence type="ECO:0000256" key="1">
    <source>
        <dbReference type="SAM" id="MobiDB-lite"/>
    </source>
</evidence>
<organism evidence="3 4">
    <name type="scientific">Mesorhabditis spiculigera</name>
    <dbReference type="NCBI Taxonomy" id="96644"/>
    <lineage>
        <taxon>Eukaryota</taxon>
        <taxon>Metazoa</taxon>
        <taxon>Ecdysozoa</taxon>
        <taxon>Nematoda</taxon>
        <taxon>Chromadorea</taxon>
        <taxon>Rhabditida</taxon>
        <taxon>Rhabditina</taxon>
        <taxon>Rhabditomorpha</taxon>
        <taxon>Rhabditoidea</taxon>
        <taxon>Rhabditidae</taxon>
        <taxon>Mesorhabditinae</taxon>
        <taxon>Mesorhabditis</taxon>
    </lineage>
</organism>
<evidence type="ECO:0000259" key="2">
    <source>
        <dbReference type="PROSITE" id="PS50108"/>
    </source>
</evidence>
<comment type="caution">
    <text evidence="3">The sequence shown here is derived from an EMBL/GenBank/DDBJ whole genome shotgun (WGS) entry which is preliminary data.</text>
</comment>
<feature type="domain" description="CRIB" evidence="2">
    <location>
        <begin position="41"/>
        <end position="54"/>
    </location>
</feature>
<feature type="compositionally biased region" description="Pro residues" evidence="1">
    <location>
        <begin position="137"/>
        <end position="153"/>
    </location>
</feature>
<sequence>MPSDMSTPKEKKAVKIRNLFGRIFSPSDKTAEISPNSGVSIGKPYNTVHRIHVGYDGQKFSGLPQPWMDMLLRDISLADQKKNPTAVVTALKFYAASLKEHEQAKFMTPKSVYMASDEDDVDIQLDGQVTEHLRALDPPPRAAPEVSPAPPQIPRSRKET</sequence>
<dbReference type="Gene3D" id="3.90.810.10">
    <property type="entry name" value="CRIB domain"/>
    <property type="match status" value="1"/>
</dbReference>
<protein>
    <recommendedName>
        <fullName evidence="2">CRIB domain-containing protein</fullName>
    </recommendedName>
</protein>
<dbReference type="SMART" id="SM00285">
    <property type="entry name" value="PBD"/>
    <property type="match status" value="1"/>
</dbReference>
<dbReference type="InterPro" id="IPR036936">
    <property type="entry name" value="CRIB_dom_sf"/>
</dbReference>
<dbReference type="EMBL" id="CATQJA010002709">
    <property type="protein sequence ID" value="CAJ0587182.1"/>
    <property type="molecule type" value="Genomic_DNA"/>
</dbReference>
<dbReference type="Pfam" id="PF00786">
    <property type="entry name" value="PBD"/>
    <property type="match status" value="1"/>
</dbReference>
<accession>A0AA36GIR7</accession>
<dbReference type="AlphaFoldDB" id="A0AA36GIR7"/>
<reference evidence="3" key="1">
    <citation type="submission" date="2023-06" db="EMBL/GenBank/DDBJ databases">
        <authorList>
            <person name="Delattre M."/>
        </authorList>
    </citation>
    <scope>NUCLEOTIDE SEQUENCE</scope>
    <source>
        <strain evidence="3">AF72</strain>
    </source>
</reference>
<gene>
    <name evidence="3" type="ORF">MSPICULIGERA_LOCUS25159</name>
</gene>
<keyword evidence="4" id="KW-1185">Reference proteome</keyword>
<evidence type="ECO:0000313" key="3">
    <source>
        <dbReference type="EMBL" id="CAJ0587182.1"/>
    </source>
</evidence>
<feature type="region of interest" description="Disordered" evidence="1">
    <location>
        <begin position="134"/>
        <end position="160"/>
    </location>
</feature>
<feature type="non-terminal residue" evidence="3">
    <location>
        <position position="1"/>
    </location>
</feature>
<evidence type="ECO:0000313" key="4">
    <source>
        <dbReference type="Proteomes" id="UP001177023"/>
    </source>
</evidence>
<dbReference type="PROSITE" id="PS50108">
    <property type="entry name" value="CRIB"/>
    <property type="match status" value="1"/>
</dbReference>
<dbReference type="InterPro" id="IPR000095">
    <property type="entry name" value="CRIB_dom"/>
</dbReference>
<name>A0AA36GIR7_9BILA</name>
<dbReference type="Proteomes" id="UP001177023">
    <property type="component" value="Unassembled WGS sequence"/>
</dbReference>
<proteinExistence type="predicted"/>